<gene>
    <name evidence="1" type="ORF">D5H75_27370</name>
</gene>
<accession>A0A3A4A900</accession>
<evidence type="ECO:0000313" key="2">
    <source>
        <dbReference type="Proteomes" id="UP000265768"/>
    </source>
</evidence>
<keyword evidence="2" id="KW-1185">Reference proteome</keyword>
<reference evidence="1 2" key="1">
    <citation type="submission" date="2018-09" db="EMBL/GenBank/DDBJ databases">
        <title>YIM 75507 draft genome.</title>
        <authorList>
            <person name="Tang S."/>
            <person name="Feng Y."/>
        </authorList>
    </citation>
    <scope>NUCLEOTIDE SEQUENCE [LARGE SCALE GENOMIC DNA]</scope>
    <source>
        <strain evidence="1 2">YIM 75507</strain>
    </source>
</reference>
<name>A0A3A4A900_9ACTN</name>
<dbReference type="Gene3D" id="3.40.50.1820">
    <property type="entry name" value="alpha/beta hydrolase"/>
    <property type="match status" value="1"/>
</dbReference>
<dbReference type="RefSeq" id="WP_119929436.1">
    <property type="nucleotide sequence ID" value="NZ_QZEY01000013.1"/>
</dbReference>
<dbReference type="GO" id="GO:0016787">
    <property type="term" value="F:hydrolase activity"/>
    <property type="evidence" value="ECO:0007669"/>
    <property type="project" value="UniProtKB-KW"/>
</dbReference>
<keyword evidence="1" id="KW-0378">Hydrolase</keyword>
<dbReference type="Proteomes" id="UP000265768">
    <property type="component" value="Unassembled WGS sequence"/>
</dbReference>
<proteinExistence type="predicted"/>
<dbReference type="SUPFAM" id="SSF53474">
    <property type="entry name" value="alpha/beta-Hydrolases"/>
    <property type="match status" value="1"/>
</dbReference>
<dbReference type="InterPro" id="IPR029058">
    <property type="entry name" value="AB_hydrolase_fold"/>
</dbReference>
<evidence type="ECO:0000313" key="1">
    <source>
        <dbReference type="EMBL" id="RJL25075.1"/>
    </source>
</evidence>
<sequence>MFPTSIFGYPTREEGDPDRVAVLLPGGAYVPARPLLHFAGAVLSSRGWTVQEIWWSVPDGLAGEPRAEWAAGEARRALDAEKAGRLLLVGKSLGSFGATLAAERGLPAIWLTPLLNEPAVVSALRAATAPALLVGGTADPSWDPDLARDLGLPYLEIPGAHHGLEIEGDPVASARHLTRITEEMSRFTAALDS</sequence>
<protein>
    <submittedName>
        <fullName evidence="1">Alpha/beta hydrolase</fullName>
    </submittedName>
</protein>
<dbReference type="EMBL" id="QZEY01000013">
    <property type="protein sequence ID" value="RJL25075.1"/>
    <property type="molecule type" value="Genomic_DNA"/>
</dbReference>
<dbReference type="OrthoDB" id="70765at2"/>
<organism evidence="1 2">
    <name type="scientific">Bailinhaonella thermotolerans</name>
    <dbReference type="NCBI Taxonomy" id="1070861"/>
    <lineage>
        <taxon>Bacteria</taxon>
        <taxon>Bacillati</taxon>
        <taxon>Actinomycetota</taxon>
        <taxon>Actinomycetes</taxon>
        <taxon>Streptosporangiales</taxon>
        <taxon>Streptosporangiaceae</taxon>
        <taxon>Bailinhaonella</taxon>
    </lineage>
</organism>
<comment type="caution">
    <text evidence="1">The sequence shown here is derived from an EMBL/GenBank/DDBJ whole genome shotgun (WGS) entry which is preliminary data.</text>
</comment>
<dbReference type="AlphaFoldDB" id="A0A3A4A900"/>